<protein>
    <submittedName>
        <fullName evidence="1">Uncharacterized protein</fullName>
    </submittedName>
</protein>
<sequence>MIENPNTAKYNSILISLPQKSQLDKKILKYTKQQLKSNPHRGLLTTVTEQLRISAPDIPFTKQELDTFFLLFYNQIPNIPSLENFVIYRIPALLDNKTLMHSIIKKLIKEIERNTKHSTEYFKEIISIFVDEQGVDDMIITMLMRSKSDSFNSLLNSLPKPVIWRYMQQLSDDEFVSYMHKVDKIELRSIKNRKLRIKFLKKLRYTDDLEFLIEEYFHDKESKILCLKLIEKGLQERWITFNGEENTAVISDIFLERLINDSEEVVRLYGIEWGANQIDISDRILDISFKVREKMFKIFKTYFLNDKNYLLKMFKGCLTEFRDEYINNIPKLDIETIWNLKDEPGVEEWMNYGDRIITLSSYKTLSKEKYLFYIKNTTIKLSKEEIFELMEMDIKTAIIKLNQHFDEYNKKEYLIKLLEKLNAIETLEFLEKCNLDFIKLDNNYNIVISDLMIQKLDANTICLLYSLVTSSEQAKKVFHHLPKEENTFGLNYFICKFYSILGDENIHYIADFKGSVEEIIILNLKANSLNLLTLYVPKLLLCEFDKKVIPRIVKGRTMVSSLMYFMMTGKVSITNPTFLITSISIISRGAQKNENILKKIRIVYSTYLKSIKNSSIFYEIANKLKGMSLYPETNYKIIKNQIDINSIPVPDYIMYFICDIITNICTFEINNGNEDYLKNHNEFIPLEEKYYNLIREIKFIM</sequence>
<evidence type="ECO:0000313" key="1">
    <source>
        <dbReference type="EMBL" id="KAF7677253.1"/>
    </source>
</evidence>
<dbReference type="Proteomes" id="UP001516464">
    <property type="component" value="Unassembled WGS sequence"/>
</dbReference>
<comment type="caution">
    <text evidence="1">The sequence shown here is derived from an EMBL/GenBank/DDBJ whole genome shotgun (WGS) entry which is preliminary data.</text>
</comment>
<proteinExistence type="predicted"/>
<reference evidence="1 2" key="1">
    <citation type="submission" date="2019-01" db="EMBL/GenBank/DDBJ databases">
        <title>Genomes sequencing and comparative genomics of infectious freshwater microsporidia, Cucumispora dikerogammari and Thelohania contejeani.</title>
        <authorList>
            <person name="Cormier A."/>
            <person name="Giraud I."/>
            <person name="Wattier R."/>
            <person name="Teixeira M."/>
            <person name="Grandjean F."/>
            <person name="Rigaud T."/>
            <person name="Cordaux R."/>
        </authorList>
    </citation>
    <scope>NUCLEOTIDE SEQUENCE [LARGE SCALE GENOMIC DNA]</scope>
    <source>
        <strain evidence="1">T1</strain>
        <tissue evidence="1">Spores</tissue>
    </source>
</reference>
<keyword evidence="2" id="KW-1185">Reference proteome</keyword>
<dbReference type="EMBL" id="SBIQ01000449">
    <property type="protein sequence ID" value="KAF7677253.1"/>
    <property type="molecule type" value="Genomic_DNA"/>
</dbReference>
<name>A0ABQ7HVH4_9MICR</name>
<accession>A0ABQ7HVH4</accession>
<evidence type="ECO:0000313" key="2">
    <source>
        <dbReference type="Proteomes" id="UP001516464"/>
    </source>
</evidence>
<organism evidence="1 2">
    <name type="scientific">Astathelohania contejeani</name>
    <dbReference type="NCBI Taxonomy" id="164912"/>
    <lineage>
        <taxon>Eukaryota</taxon>
        <taxon>Fungi</taxon>
        <taxon>Fungi incertae sedis</taxon>
        <taxon>Microsporidia</taxon>
        <taxon>Astathelohaniidae</taxon>
        <taxon>Astathelohania</taxon>
    </lineage>
</organism>
<gene>
    <name evidence="1" type="ORF">TCON_2660</name>
</gene>